<keyword evidence="2" id="KW-1185">Reference proteome</keyword>
<accession>A0A433DGT6</accession>
<organism evidence="1 2">
    <name type="scientific">Jimgerdemannia flammicorona</name>
    <dbReference type="NCBI Taxonomy" id="994334"/>
    <lineage>
        <taxon>Eukaryota</taxon>
        <taxon>Fungi</taxon>
        <taxon>Fungi incertae sedis</taxon>
        <taxon>Mucoromycota</taxon>
        <taxon>Mucoromycotina</taxon>
        <taxon>Endogonomycetes</taxon>
        <taxon>Endogonales</taxon>
        <taxon>Endogonaceae</taxon>
        <taxon>Jimgerdemannia</taxon>
    </lineage>
</organism>
<sequence length="77" mass="8974">MFQYIHSNLQCIHLDLDSCNRITCRTKDLTAYEKTNETCKRCGKRYTRYPEHWAAARTAVKLSKTLLNTVTHVLAEV</sequence>
<evidence type="ECO:0000313" key="2">
    <source>
        <dbReference type="Proteomes" id="UP000268093"/>
    </source>
</evidence>
<evidence type="ECO:0000313" key="1">
    <source>
        <dbReference type="EMBL" id="RUP49995.1"/>
    </source>
</evidence>
<comment type="caution">
    <text evidence="1">The sequence shown here is derived from an EMBL/GenBank/DDBJ whole genome shotgun (WGS) entry which is preliminary data.</text>
</comment>
<gene>
    <name evidence="1" type="ORF">BC936DRAFT_140757</name>
</gene>
<reference evidence="1 2" key="1">
    <citation type="journal article" date="2018" name="New Phytol.">
        <title>Phylogenomics of Endogonaceae and evolution of mycorrhizas within Mucoromycota.</title>
        <authorList>
            <person name="Chang Y."/>
            <person name="Desiro A."/>
            <person name="Na H."/>
            <person name="Sandor L."/>
            <person name="Lipzen A."/>
            <person name="Clum A."/>
            <person name="Barry K."/>
            <person name="Grigoriev I.V."/>
            <person name="Martin F.M."/>
            <person name="Stajich J.E."/>
            <person name="Smith M.E."/>
            <person name="Bonito G."/>
            <person name="Spatafora J.W."/>
        </authorList>
    </citation>
    <scope>NUCLEOTIDE SEQUENCE [LARGE SCALE GENOMIC DNA]</scope>
    <source>
        <strain evidence="1 2">GMNB39</strain>
    </source>
</reference>
<name>A0A433DGT6_9FUNG</name>
<protein>
    <submittedName>
        <fullName evidence="1">Uncharacterized protein</fullName>
    </submittedName>
</protein>
<dbReference type="AlphaFoldDB" id="A0A433DGT6"/>
<dbReference type="Proteomes" id="UP000268093">
    <property type="component" value="Unassembled WGS sequence"/>
</dbReference>
<proteinExistence type="predicted"/>
<dbReference type="EMBL" id="RBNI01001783">
    <property type="protein sequence ID" value="RUP49995.1"/>
    <property type="molecule type" value="Genomic_DNA"/>
</dbReference>